<dbReference type="EMBL" id="SPKJ01000012">
    <property type="protein sequence ID" value="MYZ47264.1"/>
    <property type="molecule type" value="Genomic_DNA"/>
</dbReference>
<dbReference type="SMART" id="SM00347">
    <property type="entry name" value="HTH_MARR"/>
    <property type="match status" value="1"/>
</dbReference>
<dbReference type="SUPFAM" id="SSF46785">
    <property type="entry name" value="Winged helix' DNA-binding domain"/>
    <property type="match status" value="1"/>
</dbReference>
<dbReference type="PANTHER" id="PTHR42756:SF1">
    <property type="entry name" value="TRANSCRIPTIONAL REPRESSOR OF EMRAB OPERON"/>
    <property type="match status" value="1"/>
</dbReference>
<evidence type="ECO:0000313" key="6">
    <source>
        <dbReference type="Proteomes" id="UP000773614"/>
    </source>
</evidence>
<evidence type="ECO:0000256" key="1">
    <source>
        <dbReference type="ARBA" id="ARBA00023015"/>
    </source>
</evidence>
<dbReference type="GO" id="GO:0003677">
    <property type="term" value="F:DNA binding"/>
    <property type="evidence" value="ECO:0007669"/>
    <property type="project" value="UniProtKB-KW"/>
</dbReference>
<comment type="caution">
    <text evidence="5">The sequence shown here is derived from an EMBL/GenBank/DDBJ whole genome shotgun (WGS) entry which is preliminary data.</text>
</comment>
<gene>
    <name evidence="5" type="ORF">E4O86_06000</name>
</gene>
<reference evidence="5" key="1">
    <citation type="submission" date="2019-03" db="EMBL/GenBank/DDBJ databases">
        <title>Afifella sp. nov., isolated from activated sludge.</title>
        <authorList>
            <person name="Li Q."/>
            <person name="Liu Y."/>
        </authorList>
    </citation>
    <scope>NUCLEOTIDE SEQUENCE</scope>
    <source>
        <strain evidence="5">L72</strain>
    </source>
</reference>
<dbReference type="GO" id="GO:0003700">
    <property type="term" value="F:DNA-binding transcription factor activity"/>
    <property type="evidence" value="ECO:0007669"/>
    <property type="project" value="InterPro"/>
</dbReference>
<dbReference type="PROSITE" id="PS50995">
    <property type="entry name" value="HTH_MARR_2"/>
    <property type="match status" value="1"/>
</dbReference>
<evidence type="ECO:0000313" key="5">
    <source>
        <dbReference type="EMBL" id="MYZ47264.1"/>
    </source>
</evidence>
<dbReference type="PRINTS" id="PR00598">
    <property type="entry name" value="HTHMARR"/>
</dbReference>
<organism evidence="5 6">
    <name type="scientific">Propylenella binzhouense</name>
    <dbReference type="NCBI Taxonomy" id="2555902"/>
    <lineage>
        <taxon>Bacteria</taxon>
        <taxon>Pseudomonadati</taxon>
        <taxon>Pseudomonadota</taxon>
        <taxon>Alphaproteobacteria</taxon>
        <taxon>Hyphomicrobiales</taxon>
        <taxon>Propylenellaceae</taxon>
        <taxon>Propylenella</taxon>
    </lineage>
</organism>
<sequence>MRGAACFCGGLDGEGTLELRATDREEARENVPEIGLGLLLRSANQAFGDAINANLAAFGVTRGQFNHLRRLWERDGMSSSELSALVGVKKATSTSILDSLESKKLIRRVRNDPDRRKVNVFLTEAGRALEQDLTECAKQANRQAARHFSEAEMLALYSLLRRLVKSLRESGPEPSAAAEAERSGHVA</sequence>
<dbReference type="PANTHER" id="PTHR42756">
    <property type="entry name" value="TRANSCRIPTIONAL REGULATOR, MARR"/>
    <property type="match status" value="1"/>
</dbReference>
<evidence type="ECO:0000259" key="4">
    <source>
        <dbReference type="PROSITE" id="PS50995"/>
    </source>
</evidence>
<name>A0A964T3J0_9HYPH</name>
<dbReference type="Gene3D" id="1.10.10.10">
    <property type="entry name" value="Winged helix-like DNA-binding domain superfamily/Winged helix DNA-binding domain"/>
    <property type="match status" value="1"/>
</dbReference>
<evidence type="ECO:0000256" key="2">
    <source>
        <dbReference type="ARBA" id="ARBA00023125"/>
    </source>
</evidence>
<dbReference type="Pfam" id="PF01047">
    <property type="entry name" value="MarR"/>
    <property type="match status" value="1"/>
</dbReference>
<proteinExistence type="predicted"/>
<keyword evidence="3" id="KW-0804">Transcription</keyword>
<keyword evidence="6" id="KW-1185">Reference proteome</keyword>
<keyword evidence="1" id="KW-0805">Transcription regulation</keyword>
<evidence type="ECO:0000256" key="3">
    <source>
        <dbReference type="ARBA" id="ARBA00023163"/>
    </source>
</evidence>
<accession>A0A964T3J0</accession>
<dbReference type="Proteomes" id="UP000773614">
    <property type="component" value="Unassembled WGS sequence"/>
</dbReference>
<feature type="domain" description="HTH marR-type" evidence="4">
    <location>
        <begin position="33"/>
        <end position="165"/>
    </location>
</feature>
<keyword evidence="2" id="KW-0238">DNA-binding</keyword>
<dbReference type="InterPro" id="IPR036390">
    <property type="entry name" value="WH_DNA-bd_sf"/>
</dbReference>
<dbReference type="InterPro" id="IPR036388">
    <property type="entry name" value="WH-like_DNA-bd_sf"/>
</dbReference>
<dbReference type="AlphaFoldDB" id="A0A964T3J0"/>
<protein>
    <submittedName>
        <fullName evidence="5">MarR family transcriptional regulator</fullName>
    </submittedName>
</protein>
<dbReference type="InterPro" id="IPR000835">
    <property type="entry name" value="HTH_MarR-typ"/>
</dbReference>